<gene>
    <name evidence="1" type="ORF">AEth_01178</name>
</gene>
<accession>A0A8B3S1Z8</accession>
<comment type="caution">
    <text evidence="1">The sequence shown here is derived from an EMBL/GenBank/DDBJ whole genome shotgun (WGS) entry which is preliminary data.</text>
</comment>
<sequence length="33" mass="3844">MRTMFGYTMLGDILLGSFKTKRNFHDPKEHPCA</sequence>
<dbReference type="EMBL" id="RPGO01000028">
    <property type="protein sequence ID" value="RZB29361.1"/>
    <property type="molecule type" value="Genomic_DNA"/>
</dbReference>
<protein>
    <submittedName>
        <fullName evidence="1">Uncharacterized protein</fullName>
    </submittedName>
</protein>
<name>A0A8B3S1Z8_9EURY</name>
<organism evidence="1 2">
    <name type="scientific">Candidatus Argoarchaeum ethanivorans</name>
    <dbReference type="NCBI Taxonomy" id="2608793"/>
    <lineage>
        <taxon>Archaea</taxon>
        <taxon>Methanobacteriati</taxon>
        <taxon>Methanobacteriota</taxon>
        <taxon>Stenosarchaea group</taxon>
        <taxon>Methanomicrobia</taxon>
        <taxon>Methanosarcinales</taxon>
        <taxon>Methanosarcinales incertae sedis</taxon>
        <taxon>GOM Arc I cluster</taxon>
        <taxon>Candidatus Argoarchaeum</taxon>
    </lineage>
</organism>
<reference evidence="2" key="1">
    <citation type="submission" date="2019-01" db="EMBL/GenBank/DDBJ databases">
        <title>Anaerobic oxidation of ethane by archaea from a marine hydrocarbon seep.</title>
        <authorList>
            <person name="Musat F."/>
        </authorList>
    </citation>
    <scope>NUCLEOTIDE SEQUENCE [LARGE SCALE GENOMIC DNA]</scope>
</reference>
<evidence type="ECO:0000313" key="2">
    <source>
        <dbReference type="Proteomes" id="UP000291831"/>
    </source>
</evidence>
<dbReference type="Proteomes" id="UP000291831">
    <property type="component" value="Unassembled WGS sequence"/>
</dbReference>
<proteinExistence type="predicted"/>
<dbReference type="AlphaFoldDB" id="A0A8B3S1Z8"/>
<evidence type="ECO:0000313" key="1">
    <source>
        <dbReference type="EMBL" id="RZB29361.1"/>
    </source>
</evidence>